<organism evidence="1 2">
    <name type="scientific">Mesotoga infera</name>
    <dbReference type="NCBI Taxonomy" id="1236046"/>
    <lineage>
        <taxon>Bacteria</taxon>
        <taxon>Thermotogati</taxon>
        <taxon>Thermotogota</taxon>
        <taxon>Thermotogae</taxon>
        <taxon>Kosmotogales</taxon>
        <taxon>Kosmotogaceae</taxon>
        <taxon>Mesotoga</taxon>
    </lineage>
</organism>
<evidence type="ECO:0000313" key="1">
    <source>
        <dbReference type="EMBL" id="SSC13975.1"/>
    </source>
</evidence>
<evidence type="ECO:0000313" key="2">
    <source>
        <dbReference type="Proteomes" id="UP000250796"/>
    </source>
</evidence>
<dbReference type="KEGG" id="minf:MESINF_2535"/>
<dbReference type="AlphaFoldDB" id="A0A7Z7PQC1"/>
<accession>A0A7Z7PQC1</accession>
<dbReference type="EMBL" id="LS974202">
    <property type="protein sequence ID" value="SSC13975.1"/>
    <property type="molecule type" value="Genomic_DNA"/>
</dbReference>
<keyword evidence="2" id="KW-1185">Reference proteome</keyword>
<gene>
    <name evidence="1" type="ORF">MESINF_2535</name>
</gene>
<reference evidence="1 2" key="1">
    <citation type="submission" date="2017-01" db="EMBL/GenBank/DDBJ databases">
        <authorList>
            <person name="Erauso G."/>
        </authorList>
    </citation>
    <scope>NUCLEOTIDE SEQUENCE [LARGE SCALE GENOMIC DNA]</scope>
    <source>
        <strain evidence="1">MESINF1</strain>
    </source>
</reference>
<dbReference type="Proteomes" id="UP000250796">
    <property type="component" value="Chromosome MESINF"/>
</dbReference>
<protein>
    <submittedName>
        <fullName evidence="1">Uncharacterized protein</fullName>
    </submittedName>
</protein>
<proteinExistence type="predicted"/>
<sequence>MILSMFALLISLVACSDRTGYSISIKQAKCEFSECYLDLDIRYSGRERPEILITVDRIPVDAMDGIRTEEPKYSFKLDSPGSHRIYVTLVKGKRFLTSPVSTDILVDTRIPETPSIIWKLSGGKLSIHLATQGDISYTAFRIVFDSGIEKISAFPFFEIDIEKGRDYIIQGYTMRGANSSEPGILDFLLDEDEAPKINTFIESPYSGGPVTLTLEDDWDRSDRLLVDASTERSGIRFLYDGQRLIPESPLPQGEDTLVVKVTDSSGNSTKHQESFNIIKRTSENLPELYIEEGAVRNAKWTAQDGTTVLQKFSGGEWTVISNHNQDERTATIPRDSLSVEGDLYRLLVKSPSEIMLPSMPVFAKESFFKRFSTEVISSLLGMDALLVGGNDYRLFGNVVVRENSIMKVESGSTLTISRGNTLLVSGVLDLEGRKDRIALNPGGSYGTLEVSTNGILIARNVDFNKTRIVVKNASVIAMDGCTLGAGLEIRGTRTVQLYNCEIVGDILLENVMDLYIHSSRSASGKFVLSNSLSSTLSRSTIENDTVEIKNSRASFFLGGVSSQHFKIYQLSRVSMTGLEISSEKLEVLEASSLSLEDIYGDGKFLLSVRTLSRASLDEKLAGKLDLEADEKSVIAIY</sequence>
<name>A0A7Z7PQC1_9BACT</name>